<keyword evidence="1" id="KW-1133">Transmembrane helix</keyword>
<evidence type="ECO:0000313" key="2">
    <source>
        <dbReference type="EMBL" id="GAA1768034.1"/>
    </source>
</evidence>
<keyword evidence="1" id="KW-0812">Transmembrane</keyword>
<feature type="transmembrane region" description="Helical" evidence="1">
    <location>
        <begin position="52"/>
        <end position="74"/>
    </location>
</feature>
<evidence type="ECO:0000256" key="1">
    <source>
        <dbReference type="SAM" id="Phobius"/>
    </source>
</evidence>
<sequence length="135" mass="14639">MNIELAYVRQQRPLGTLWASALLIMGGVLFVIPIVFTFLANAATSSSIDPELLAPLIVTAAAGAVQLAAAWGAWRGDRWPRRILLALLAAEVASLLLGYEFVFLGIILTGTATFLLWRSGARNYSTNVLATRRRP</sequence>
<name>A0ABN2KXE5_9MICO</name>
<gene>
    <name evidence="2" type="ORF">GCM10009747_31020</name>
</gene>
<keyword evidence="3" id="KW-1185">Reference proteome</keyword>
<evidence type="ECO:0008006" key="4">
    <source>
        <dbReference type="Google" id="ProtNLM"/>
    </source>
</evidence>
<dbReference type="EMBL" id="BAAANH010000007">
    <property type="protein sequence ID" value="GAA1768034.1"/>
    <property type="molecule type" value="Genomic_DNA"/>
</dbReference>
<protein>
    <recommendedName>
        <fullName evidence="4">MFS transporter</fullName>
    </recommendedName>
</protein>
<evidence type="ECO:0000313" key="3">
    <source>
        <dbReference type="Proteomes" id="UP001500506"/>
    </source>
</evidence>
<proteinExistence type="predicted"/>
<dbReference type="RefSeq" id="WP_232499326.1">
    <property type="nucleotide sequence ID" value="NZ_BAAANH010000007.1"/>
</dbReference>
<accession>A0ABN2KXE5</accession>
<feature type="transmembrane region" description="Helical" evidence="1">
    <location>
        <begin position="17"/>
        <end position="40"/>
    </location>
</feature>
<feature type="transmembrane region" description="Helical" evidence="1">
    <location>
        <begin position="94"/>
        <end position="117"/>
    </location>
</feature>
<dbReference type="Proteomes" id="UP001500506">
    <property type="component" value="Unassembled WGS sequence"/>
</dbReference>
<keyword evidence="1" id="KW-0472">Membrane</keyword>
<comment type="caution">
    <text evidence="2">The sequence shown here is derived from an EMBL/GenBank/DDBJ whole genome shotgun (WGS) entry which is preliminary data.</text>
</comment>
<reference evidence="2 3" key="1">
    <citation type="journal article" date="2019" name="Int. J. Syst. Evol. Microbiol.">
        <title>The Global Catalogue of Microorganisms (GCM) 10K type strain sequencing project: providing services to taxonomists for standard genome sequencing and annotation.</title>
        <authorList>
            <consortium name="The Broad Institute Genomics Platform"/>
            <consortium name="The Broad Institute Genome Sequencing Center for Infectious Disease"/>
            <person name="Wu L."/>
            <person name="Ma J."/>
        </authorList>
    </citation>
    <scope>NUCLEOTIDE SEQUENCE [LARGE SCALE GENOMIC DNA]</scope>
    <source>
        <strain evidence="2 3">JCM 14319</strain>
    </source>
</reference>
<organism evidence="2 3">
    <name type="scientific">Agromyces humatus</name>
    <dbReference type="NCBI Taxonomy" id="279573"/>
    <lineage>
        <taxon>Bacteria</taxon>
        <taxon>Bacillati</taxon>
        <taxon>Actinomycetota</taxon>
        <taxon>Actinomycetes</taxon>
        <taxon>Micrococcales</taxon>
        <taxon>Microbacteriaceae</taxon>
        <taxon>Agromyces</taxon>
    </lineage>
</organism>